<proteinExistence type="predicted"/>
<dbReference type="RefSeq" id="WP_272085414.1">
    <property type="nucleotide sequence ID" value="NZ_JAQNDL010000001.1"/>
</dbReference>
<name>A0ABT5DWW9_9BACT</name>
<evidence type="ECO:0000313" key="1">
    <source>
        <dbReference type="EMBL" id="MDC0716926.1"/>
    </source>
</evidence>
<organism evidence="1 2">
    <name type="scientific">Nannocystis bainbridge</name>
    <dbReference type="NCBI Taxonomy" id="2995303"/>
    <lineage>
        <taxon>Bacteria</taxon>
        <taxon>Pseudomonadati</taxon>
        <taxon>Myxococcota</taxon>
        <taxon>Polyangia</taxon>
        <taxon>Nannocystales</taxon>
        <taxon>Nannocystaceae</taxon>
        <taxon>Nannocystis</taxon>
    </lineage>
</organism>
<dbReference type="Proteomes" id="UP001221686">
    <property type="component" value="Unassembled WGS sequence"/>
</dbReference>
<comment type="caution">
    <text evidence="1">The sequence shown here is derived from an EMBL/GenBank/DDBJ whole genome shotgun (WGS) entry which is preliminary data.</text>
</comment>
<reference evidence="1 2" key="1">
    <citation type="submission" date="2022-11" db="EMBL/GenBank/DDBJ databases">
        <title>Minimal conservation of predation-associated metabolite biosynthetic gene clusters underscores biosynthetic potential of Myxococcota including descriptions for ten novel species: Archangium lansinium sp. nov., Myxococcus landrumus sp. nov., Nannocystis bai.</title>
        <authorList>
            <person name="Ahearne A."/>
            <person name="Stevens C."/>
            <person name="Dowd S."/>
        </authorList>
    </citation>
    <scope>NUCLEOTIDE SEQUENCE [LARGE SCALE GENOMIC DNA]</scope>
    <source>
        <strain evidence="1 2">BB15-2</strain>
    </source>
</reference>
<keyword evidence="2" id="KW-1185">Reference proteome</keyword>
<sequence>MRRTTIVALSLAACTAKPAPMVHEIAGEPEVIELGERRPGELKWMSANARFVALYVYTDEESKRKLGLDVPPLLMLHDTVAGTRRMIEEVVATDPRGRWAVALAGKHLWLLDGETGTLDDLAARGADLTGDRQRCWGQGRQAMFDPWGGELLYLRTDPDRAVIRRLSDGHEREVVAPPYKLWRAEPTGAPGWVRFLVVPRDTDGDGALTFPWRDHTCEPWIDWRDWHDAFMVPPTRMGDLSAAVLADAGGARVYSGYKAAPQPMEEESGEPWVPFGADTYGTFGVTSGVVHADGTSVDAPVGCEWRQEFAAVAAALVCPEGVRELRSVIGGAQTIAGLQKLFMLPVLGRDGALWSAARVKVDGRELLGRIDLADGSLELDRGGVELPPDEHSVRQDRRGWLVGSRHAYQVTTGRSRRMPPHEKTRQPGVIEIEDRVFAVDLEGARMLRLASRPEAVAENGCALVAPDDGEPGSAGTWALICPPGRALRLDREP</sequence>
<evidence type="ECO:0000313" key="2">
    <source>
        <dbReference type="Proteomes" id="UP001221686"/>
    </source>
</evidence>
<gene>
    <name evidence="1" type="ORF">POL25_08490</name>
</gene>
<protein>
    <recommendedName>
        <fullName evidence="3">Lipoprotein</fullName>
    </recommendedName>
</protein>
<evidence type="ECO:0008006" key="3">
    <source>
        <dbReference type="Google" id="ProtNLM"/>
    </source>
</evidence>
<dbReference type="EMBL" id="JAQNDL010000001">
    <property type="protein sequence ID" value="MDC0716926.1"/>
    <property type="molecule type" value="Genomic_DNA"/>
</dbReference>
<accession>A0ABT5DWW9</accession>